<dbReference type="Gene3D" id="1.10.620.20">
    <property type="entry name" value="Ribonucleotide Reductase, subunit A"/>
    <property type="match status" value="1"/>
</dbReference>
<proteinExistence type="predicted"/>
<dbReference type="RefSeq" id="WP_345367206.1">
    <property type="nucleotide sequence ID" value="NZ_BAABII010000018.1"/>
</dbReference>
<evidence type="ECO:0000313" key="3">
    <source>
        <dbReference type="Proteomes" id="UP001564626"/>
    </source>
</evidence>
<name>A0ABV4CLB3_9PSEU</name>
<dbReference type="InterPro" id="IPR012348">
    <property type="entry name" value="RNR-like"/>
</dbReference>
<dbReference type="Pfam" id="PF00268">
    <property type="entry name" value="Ribonuc_red_sm"/>
    <property type="match status" value="1"/>
</dbReference>
<organism evidence="2 3">
    <name type="scientific">Saccharopolyspora cebuensis</name>
    <dbReference type="NCBI Taxonomy" id="418759"/>
    <lineage>
        <taxon>Bacteria</taxon>
        <taxon>Bacillati</taxon>
        <taxon>Actinomycetota</taxon>
        <taxon>Actinomycetes</taxon>
        <taxon>Pseudonocardiales</taxon>
        <taxon>Pseudonocardiaceae</taxon>
        <taxon>Saccharopolyspora</taxon>
    </lineage>
</organism>
<evidence type="ECO:0000256" key="1">
    <source>
        <dbReference type="ARBA" id="ARBA00001962"/>
    </source>
</evidence>
<dbReference type="InterPro" id="IPR009078">
    <property type="entry name" value="Ferritin-like_SF"/>
</dbReference>
<dbReference type="SUPFAM" id="SSF47240">
    <property type="entry name" value="Ferritin-like"/>
    <property type="match status" value="1"/>
</dbReference>
<sequence length="318" mass="35795">MSRWTPLLMDEASLGAMPGLPLDEVMQHAHLVAAQRLKPTELYERWERQQWSAVDIPLERDRENFDRLLPEGFRKVVSESIATFIIGEYTGLDMLGPIISGSPDERYSVFLGTQIADETRHTHLVFRLGEEILGMDADPGRMLAESWRLAAPAHRELSLLEAGIVRDLQHRPLDYRQWLRAVALFHLVTEGVLALVGQRVLVRALRDVDLLDGVKTAFTAMCRDESRHVGFGLHALRTGVLEGYHDDICEVLELAVPLALRIDQETSAGTNRDFRRMSLDILRRHLRLVGIDEKFQERLIADATGAARAGADAHPTSS</sequence>
<dbReference type="Proteomes" id="UP001564626">
    <property type="component" value="Unassembled WGS sequence"/>
</dbReference>
<dbReference type="InterPro" id="IPR000358">
    <property type="entry name" value="RNR_small_fam"/>
</dbReference>
<comment type="caution">
    <text evidence="2">The sequence shown here is derived from an EMBL/GenBank/DDBJ whole genome shotgun (WGS) entry which is preliminary data.</text>
</comment>
<reference evidence="2 3" key="1">
    <citation type="submission" date="2024-08" db="EMBL/GenBank/DDBJ databases">
        <title>Genome mining of Saccharopolyspora cebuensis PGLac3 from Nigerian medicinal plant.</title>
        <authorList>
            <person name="Ezeobiora C.E."/>
            <person name="Igbokwe N.H."/>
            <person name="Amin D.H."/>
            <person name="Mendie U.E."/>
        </authorList>
    </citation>
    <scope>NUCLEOTIDE SEQUENCE [LARGE SCALE GENOMIC DNA]</scope>
    <source>
        <strain evidence="2 3">PGLac3</strain>
    </source>
</reference>
<keyword evidence="3" id="KW-1185">Reference proteome</keyword>
<dbReference type="EMBL" id="JBGEHV010000023">
    <property type="protein sequence ID" value="MEY8040586.1"/>
    <property type="molecule type" value="Genomic_DNA"/>
</dbReference>
<gene>
    <name evidence="2" type="ORF">AB8O55_14365</name>
</gene>
<evidence type="ECO:0000313" key="2">
    <source>
        <dbReference type="EMBL" id="MEY8040586.1"/>
    </source>
</evidence>
<accession>A0ABV4CLB3</accession>
<comment type="cofactor">
    <cofactor evidence="1">
        <name>Fe cation</name>
        <dbReference type="ChEBI" id="CHEBI:24875"/>
    </cofactor>
</comment>
<protein>
    <submittedName>
        <fullName evidence="2">Ribonucleotide-diphosphate reductase subunit beta</fullName>
    </submittedName>
</protein>